<keyword evidence="3" id="KW-1185">Reference proteome</keyword>
<reference evidence="2 3" key="1">
    <citation type="journal article" date="2020" name="IScience">
        <title>Genome Sequencing of the Endangered Kingdonia uniflora (Circaeasteraceae, Ranunculales) Reveals Potential Mechanisms of Evolutionary Specialization.</title>
        <authorList>
            <person name="Sun Y."/>
            <person name="Deng T."/>
            <person name="Zhang A."/>
            <person name="Moore M.J."/>
            <person name="Landis J.B."/>
            <person name="Lin N."/>
            <person name="Zhang H."/>
            <person name="Zhang X."/>
            <person name="Huang J."/>
            <person name="Zhang X."/>
            <person name="Sun H."/>
            <person name="Wang H."/>
        </authorList>
    </citation>
    <scope>NUCLEOTIDE SEQUENCE [LARGE SCALE GENOMIC DNA]</scope>
    <source>
        <strain evidence="2">TB1705</strain>
        <tissue evidence="2">Leaf</tissue>
    </source>
</reference>
<dbReference type="Gene3D" id="3.30.2350.10">
    <property type="entry name" value="Pseudouridine synthase"/>
    <property type="match status" value="1"/>
</dbReference>
<evidence type="ECO:0000313" key="3">
    <source>
        <dbReference type="Proteomes" id="UP000541444"/>
    </source>
</evidence>
<dbReference type="GO" id="GO:0003723">
    <property type="term" value="F:RNA binding"/>
    <property type="evidence" value="ECO:0007669"/>
    <property type="project" value="InterPro"/>
</dbReference>
<sequence length="80" mass="9269">MLTGVVFQRLPFIPDVKRQLRIMTIYESNLMEVHLGLILGVEGHIQELKRVRSGVLGKKENMVTMQDVLDTRWVYGLRDS</sequence>
<name>A0A7J7MEK2_9MAGN</name>
<dbReference type="GO" id="GO:0009982">
    <property type="term" value="F:pseudouridine synthase activity"/>
    <property type="evidence" value="ECO:0007669"/>
    <property type="project" value="InterPro"/>
</dbReference>
<dbReference type="GO" id="GO:0031118">
    <property type="term" value="P:rRNA pseudouridine synthesis"/>
    <property type="evidence" value="ECO:0007669"/>
    <property type="project" value="TreeGrafter"/>
</dbReference>
<accession>A0A7J7MEK2</accession>
<dbReference type="SUPFAM" id="SSF55120">
    <property type="entry name" value="Pseudouridine synthase"/>
    <property type="match status" value="1"/>
</dbReference>
<dbReference type="InterPro" id="IPR004802">
    <property type="entry name" value="tRNA_PsdUridine_synth_B_fam"/>
</dbReference>
<dbReference type="Pfam" id="PF16198">
    <property type="entry name" value="TruB_C_2"/>
    <property type="match status" value="1"/>
</dbReference>
<dbReference type="GO" id="GO:0000495">
    <property type="term" value="P:box H/ACA sno(s)RNA 3'-end processing"/>
    <property type="evidence" value="ECO:0007669"/>
    <property type="project" value="TreeGrafter"/>
</dbReference>
<feature type="domain" description="tRNA pseudouridylate synthase B C-terminal" evidence="1">
    <location>
        <begin position="33"/>
        <end position="75"/>
    </location>
</feature>
<evidence type="ECO:0000313" key="2">
    <source>
        <dbReference type="EMBL" id="KAF6153232.1"/>
    </source>
</evidence>
<organism evidence="2 3">
    <name type="scientific">Kingdonia uniflora</name>
    <dbReference type="NCBI Taxonomy" id="39325"/>
    <lineage>
        <taxon>Eukaryota</taxon>
        <taxon>Viridiplantae</taxon>
        <taxon>Streptophyta</taxon>
        <taxon>Embryophyta</taxon>
        <taxon>Tracheophyta</taxon>
        <taxon>Spermatophyta</taxon>
        <taxon>Magnoliopsida</taxon>
        <taxon>Ranunculales</taxon>
        <taxon>Circaeasteraceae</taxon>
        <taxon>Kingdonia</taxon>
    </lineage>
</organism>
<dbReference type="InterPro" id="IPR032819">
    <property type="entry name" value="TruB_C"/>
</dbReference>
<dbReference type="InterPro" id="IPR020103">
    <property type="entry name" value="PsdUridine_synth_cat_dom_sf"/>
</dbReference>
<dbReference type="PANTHER" id="PTHR23127:SF0">
    <property type="entry name" value="H_ACA RIBONUCLEOPROTEIN COMPLEX SUBUNIT DKC1"/>
    <property type="match status" value="1"/>
</dbReference>
<dbReference type="Proteomes" id="UP000541444">
    <property type="component" value="Unassembled WGS sequence"/>
</dbReference>
<dbReference type="EMBL" id="JACGCM010001570">
    <property type="protein sequence ID" value="KAF6153232.1"/>
    <property type="molecule type" value="Genomic_DNA"/>
</dbReference>
<dbReference type="GO" id="GO:1990481">
    <property type="term" value="P:mRNA pseudouridine synthesis"/>
    <property type="evidence" value="ECO:0007669"/>
    <property type="project" value="TreeGrafter"/>
</dbReference>
<gene>
    <name evidence="2" type="ORF">GIB67_036578</name>
</gene>
<dbReference type="GO" id="GO:0031120">
    <property type="term" value="P:snRNA pseudouridine synthesis"/>
    <property type="evidence" value="ECO:0007669"/>
    <property type="project" value="TreeGrafter"/>
</dbReference>
<dbReference type="GO" id="GO:0031429">
    <property type="term" value="C:box H/ACA snoRNP complex"/>
    <property type="evidence" value="ECO:0007669"/>
    <property type="project" value="TreeGrafter"/>
</dbReference>
<evidence type="ECO:0000259" key="1">
    <source>
        <dbReference type="Pfam" id="PF16198"/>
    </source>
</evidence>
<dbReference type="PANTHER" id="PTHR23127">
    <property type="entry name" value="CENTROMERE/MICROTUBULE BINDING PROTEIN CBF5"/>
    <property type="match status" value="1"/>
</dbReference>
<comment type="caution">
    <text evidence="2">The sequence shown here is derived from an EMBL/GenBank/DDBJ whole genome shotgun (WGS) entry which is preliminary data.</text>
</comment>
<protein>
    <recommendedName>
        <fullName evidence="1">tRNA pseudouridylate synthase B C-terminal domain-containing protein</fullName>
    </recommendedName>
</protein>
<dbReference type="AlphaFoldDB" id="A0A7J7MEK2"/>
<proteinExistence type="predicted"/>